<keyword evidence="2" id="KW-0540">Nuclease</keyword>
<dbReference type="RefSeq" id="WP_284360772.1">
    <property type="nucleotide sequence ID" value="NZ_BSNI01000001.1"/>
</dbReference>
<sequence length="302" mass="34854">MANGVLVYREDSKYDDFPAARYQFPKMYLKKMEAFVGNHVLYYAPRERDRVPVYFAFAKVSDLKEDVRKEGMYIALIESGSYIPFDVPVPFKQDGIYKESGLTNEDGTLNKGRARWSVREINSDDFDQILREGFPSNWETENAQTFELTKKAGFYEEKQSEFQLDVQRKRSEKTSNSIVRSHSFRNIVLAAYGNCCAITGTQYETPSGQIEVEAAHIRPVLEGGPDFIENALALSRTAHWLFDRGMLSIDKDFKLIFATNFSHVSQFAEQLAPSRLTFLPENSNNWPSQRYLDWHRNKVFLG</sequence>
<keyword evidence="2" id="KW-0255">Endonuclease</keyword>
<accession>A0ABQ5UP95</accession>
<dbReference type="Proteomes" id="UP001161405">
    <property type="component" value="Unassembled WGS sequence"/>
</dbReference>
<comment type="caution">
    <text evidence="2">The sequence shown here is derived from an EMBL/GenBank/DDBJ whole genome shotgun (WGS) entry which is preliminary data.</text>
</comment>
<organism evidence="2 3">
    <name type="scientific">Maritalea porphyrae</name>
    <dbReference type="NCBI Taxonomy" id="880732"/>
    <lineage>
        <taxon>Bacteria</taxon>
        <taxon>Pseudomonadati</taxon>
        <taxon>Pseudomonadota</taxon>
        <taxon>Alphaproteobacteria</taxon>
        <taxon>Hyphomicrobiales</taxon>
        <taxon>Devosiaceae</taxon>
        <taxon>Maritalea</taxon>
    </lineage>
</organism>
<reference evidence="2" key="2">
    <citation type="submission" date="2023-01" db="EMBL/GenBank/DDBJ databases">
        <title>Draft genome sequence of Maritalea porphyrae strain NBRC 107169.</title>
        <authorList>
            <person name="Sun Q."/>
            <person name="Mori K."/>
        </authorList>
    </citation>
    <scope>NUCLEOTIDE SEQUENCE</scope>
    <source>
        <strain evidence="2">NBRC 107169</strain>
    </source>
</reference>
<protein>
    <submittedName>
        <fullName evidence="2">Restriction endonuclease</fullName>
    </submittedName>
</protein>
<dbReference type="Pfam" id="PF13391">
    <property type="entry name" value="HNH_2"/>
    <property type="match status" value="1"/>
</dbReference>
<keyword evidence="3" id="KW-1185">Reference proteome</keyword>
<feature type="domain" description="HNH nuclease" evidence="1">
    <location>
        <begin position="196"/>
        <end position="250"/>
    </location>
</feature>
<dbReference type="GO" id="GO:0004519">
    <property type="term" value="F:endonuclease activity"/>
    <property type="evidence" value="ECO:0007669"/>
    <property type="project" value="UniProtKB-KW"/>
</dbReference>
<proteinExistence type="predicted"/>
<evidence type="ECO:0000259" key="1">
    <source>
        <dbReference type="Pfam" id="PF13391"/>
    </source>
</evidence>
<dbReference type="EMBL" id="BSNI01000001">
    <property type="protein sequence ID" value="GLQ15772.1"/>
    <property type="molecule type" value="Genomic_DNA"/>
</dbReference>
<reference evidence="2" key="1">
    <citation type="journal article" date="2014" name="Int. J. Syst. Evol. Microbiol.">
        <title>Complete genome of a new Firmicutes species belonging to the dominant human colonic microbiota ('Ruminococcus bicirculans') reveals two chromosomes and a selective capacity to utilize plant glucans.</title>
        <authorList>
            <consortium name="NISC Comparative Sequencing Program"/>
            <person name="Wegmann U."/>
            <person name="Louis P."/>
            <person name="Goesmann A."/>
            <person name="Henrissat B."/>
            <person name="Duncan S.H."/>
            <person name="Flint H.J."/>
        </authorList>
    </citation>
    <scope>NUCLEOTIDE SEQUENCE</scope>
    <source>
        <strain evidence="2">NBRC 107169</strain>
    </source>
</reference>
<dbReference type="InterPro" id="IPR003615">
    <property type="entry name" value="HNH_nuc"/>
</dbReference>
<evidence type="ECO:0000313" key="2">
    <source>
        <dbReference type="EMBL" id="GLQ15772.1"/>
    </source>
</evidence>
<name>A0ABQ5UP95_9HYPH</name>
<gene>
    <name evidence="2" type="ORF">GCM10007879_00210</name>
</gene>
<evidence type="ECO:0000313" key="3">
    <source>
        <dbReference type="Proteomes" id="UP001161405"/>
    </source>
</evidence>
<keyword evidence="2" id="KW-0378">Hydrolase</keyword>